<dbReference type="Proteomes" id="UP001055955">
    <property type="component" value="Chromosome"/>
</dbReference>
<evidence type="ECO:0000256" key="2">
    <source>
        <dbReference type="ARBA" id="ARBA00004752"/>
    </source>
</evidence>
<evidence type="ECO:0000256" key="15">
    <source>
        <dbReference type="ARBA" id="ARBA00042842"/>
    </source>
</evidence>
<dbReference type="NCBIfam" id="NF006873">
    <property type="entry name" value="PRK09369.1"/>
    <property type="match status" value="1"/>
</dbReference>
<reference evidence="18 19" key="1">
    <citation type="journal article" date="2022" name="Nat. Microbiol.">
        <title>The microbiome of a bacterivorous marine choanoflagellate contains a resource-demanding obligate bacterial associate.</title>
        <authorList>
            <person name="Needham D.M."/>
            <person name="Poirier C."/>
            <person name="Bachy C."/>
            <person name="George E.E."/>
            <person name="Wilken S."/>
            <person name="Yung C.C.M."/>
            <person name="Limardo A.J."/>
            <person name="Morando M."/>
            <person name="Sudek L."/>
            <person name="Malmstrom R.R."/>
            <person name="Keeling P.J."/>
            <person name="Santoro A.E."/>
            <person name="Worden A.Z."/>
        </authorList>
    </citation>
    <scope>NUCLEOTIDE SEQUENCE [LARGE SCALE GENOMIC DNA]</scope>
    <source>
        <strain evidence="18 19">Comchoano-1</strain>
    </source>
</reference>
<dbReference type="SUPFAM" id="SSF55205">
    <property type="entry name" value="EPT/RTPC-like"/>
    <property type="match status" value="1"/>
</dbReference>
<keyword evidence="6" id="KW-0133">Cell shape</keyword>
<evidence type="ECO:0000256" key="8">
    <source>
        <dbReference type="ARBA" id="ARBA00023306"/>
    </source>
</evidence>
<evidence type="ECO:0000256" key="4">
    <source>
        <dbReference type="ARBA" id="ARBA00022618"/>
    </source>
</evidence>
<keyword evidence="5" id="KW-0808">Transferase</keyword>
<feature type="domain" description="Enolpyruvate transferase" evidence="17">
    <location>
        <begin position="8"/>
        <end position="403"/>
    </location>
</feature>
<evidence type="ECO:0000256" key="11">
    <source>
        <dbReference type="ARBA" id="ARBA00038367"/>
    </source>
</evidence>
<dbReference type="CDD" id="cd01555">
    <property type="entry name" value="UdpNAET"/>
    <property type="match status" value="1"/>
</dbReference>
<protein>
    <recommendedName>
        <fullName evidence="13">UDP-N-acetylglucosamine 1-carboxyvinyltransferase</fullName>
        <ecNumber evidence="12">2.5.1.7</ecNumber>
    </recommendedName>
    <alternativeName>
        <fullName evidence="14">Enoylpyruvate transferase</fullName>
    </alternativeName>
    <alternativeName>
        <fullName evidence="15">UDP-N-acetylglucosamine enolpyruvyl transferase</fullName>
    </alternativeName>
</protein>
<evidence type="ECO:0000256" key="3">
    <source>
        <dbReference type="ARBA" id="ARBA00022490"/>
    </source>
</evidence>
<evidence type="ECO:0000256" key="6">
    <source>
        <dbReference type="ARBA" id="ARBA00022960"/>
    </source>
</evidence>
<dbReference type="Pfam" id="PF00275">
    <property type="entry name" value="EPSP_synthase"/>
    <property type="match status" value="1"/>
</dbReference>
<keyword evidence="8" id="KW-0131">Cell cycle</keyword>
<accession>A0ABY5DIL5</accession>
<name>A0ABY5DIL5_9GAMM</name>
<dbReference type="PANTHER" id="PTHR43783">
    <property type="entry name" value="UDP-N-ACETYLGLUCOSAMINE 1-CARBOXYVINYLTRANSFERASE"/>
    <property type="match status" value="1"/>
</dbReference>
<evidence type="ECO:0000256" key="9">
    <source>
        <dbReference type="ARBA" id="ARBA00023316"/>
    </source>
</evidence>
<dbReference type="InterPro" id="IPR013792">
    <property type="entry name" value="RNA3'P_cycl/enolpyr_Trfase_a/b"/>
</dbReference>
<dbReference type="InterPro" id="IPR050068">
    <property type="entry name" value="MurA_subfamily"/>
</dbReference>
<dbReference type="EMBL" id="CP092900">
    <property type="protein sequence ID" value="UTC24448.1"/>
    <property type="molecule type" value="Genomic_DNA"/>
</dbReference>
<keyword evidence="7" id="KW-0573">Peptidoglycan synthesis</keyword>
<evidence type="ECO:0000256" key="13">
    <source>
        <dbReference type="ARBA" id="ARBA00039754"/>
    </source>
</evidence>
<comment type="similarity">
    <text evidence="11">Belongs to the EPSP synthase family. MurA subfamily.</text>
</comment>
<keyword evidence="10" id="KW-0670">Pyruvate</keyword>
<comment type="subcellular location">
    <subcellularLocation>
        <location evidence="1">Cytoplasm</location>
    </subcellularLocation>
</comment>
<organism evidence="18 19">
    <name type="scientific">Candidatus Comchoanobacter bicostacola</name>
    <dbReference type="NCBI Taxonomy" id="2919598"/>
    <lineage>
        <taxon>Bacteria</taxon>
        <taxon>Pseudomonadati</taxon>
        <taxon>Pseudomonadota</taxon>
        <taxon>Gammaproteobacteria</taxon>
        <taxon>Candidatus Comchoanobacterales</taxon>
        <taxon>Candidatus Comchoanobacteraceae</taxon>
        <taxon>Candidatus Comchoanobacter</taxon>
    </lineage>
</organism>
<gene>
    <name evidence="18" type="ORF">MMH89_04345</name>
</gene>
<keyword evidence="9" id="KW-0961">Cell wall biogenesis/degradation</keyword>
<dbReference type="PANTHER" id="PTHR43783:SF1">
    <property type="entry name" value="UDP-N-ACETYLGLUCOSAMINE 1-CARBOXYVINYLTRANSFERASE"/>
    <property type="match status" value="1"/>
</dbReference>
<evidence type="ECO:0000259" key="17">
    <source>
        <dbReference type="Pfam" id="PF00275"/>
    </source>
</evidence>
<proteinExistence type="inferred from homology"/>
<dbReference type="InterPro" id="IPR036968">
    <property type="entry name" value="Enolpyruvate_Tfrase_sf"/>
</dbReference>
<comment type="catalytic activity">
    <reaction evidence="16">
        <text>phosphoenolpyruvate + UDP-N-acetyl-alpha-D-glucosamine = UDP-N-acetyl-3-O-(1-carboxyvinyl)-alpha-D-glucosamine + phosphate</text>
        <dbReference type="Rhea" id="RHEA:18681"/>
        <dbReference type="ChEBI" id="CHEBI:43474"/>
        <dbReference type="ChEBI" id="CHEBI:57705"/>
        <dbReference type="ChEBI" id="CHEBI:58702"/>
        <dbReference type="ChEBI" id="CHEBI:68483"/>
        <dbReference type="EC" id="2.5.1.7"/>
    </reaction>
</comment>
<dbReference type="InterPro" id="IPR001986">
    <property type="entry name" value="Enolpyruvate_Tfrase_dom"/>
</dbReference>
<evidence type="ECO:0000256" key="5">
    <source>
        <dbReference type="ARBA" id="ARBA00022679"/>
    </source>
</evidence>
<dbReference type="Gene3D" id="3.65.10.10">
    <property type="entry name" value="Enolpyruvate transferase domain"/>
    <property type="match status" value="2"/>
</dbReference>
<evidence type="ECO:0000313" key="18">
    <source>
        <dbReference type="EMBL" id="UTC24448.1"/>
    </source>
</evidence>
<evidence type="ECO:0000256" key="14">
    <source>
        <dbReference type="ARBA" id="ARBA00042443"/>
    </source>
</evidence>
<dbReference type="InterPro" id="IPR005750">
    <property type="entry name" value="UDP_GlcNAc_COvinyl_MurA"/>
</dbReference>
<evidence type="ECO:0000256" key="7">
    <source>
        <dbReference type="ARBA" id="ARBA00022984"/>
    </source>
</evidence>
<keyword evidence="3" id="KW-0963">Cytoplasm</keyword>
<keyword evidence="19" id="KW-1185">Reference proteome</keyword>
<evidence type="ECO:0000313" key="19">
    <source>
        <dbReference type="Proteomes" id="UP001055955"/>
    </source>
</evidence>
<dbReference type="RefSeq" id="WP_258568231.1">
    <property type="nucleotide sequence ID" value="NZ_CP092900.1"/>
</dbReference>
<evidence type="ECO:0000256" key="10">
    <source>
        <dbReference type="ARBA" id="ARBA00023317"/>
    </source>
</evidence>
<dbReference type="EC" id="2.5.1.7" evidence="12"/>
<sequence>MDSLTVSQVGAINGSLTAGGAKNSVLLLLAASVLATKPIVLTRVPRISDVERMCRLLKQLNIKITHLSSHSLLIDPSDIQYSDLLGDECQDIRTSILFLGALLGRFGRAKLRTPGGCKLGVRPIDLHVKAMKELGAIVSVTEGVVSASFPGVISDHISFDKVTVTGTVNAILAACRHQNPVLIEHVAQEPEIDDLICLLQSMGLNVLREGVNVRVSGQVMDLAVEHKVIPDRIEVGTFLITTAVLGGSIRINDMNPELLTTVLSCLTKVGAKIETGSDFISLEMTERPKALDIVTAPYPGFPTDLQPPWSVLSAVSEGTSKIQDMIYSERVDHFVELNKMGAQCQLVPNGAIIKGVLDLEGATLCAHNLRSAAALVIAACKAEKKSTILQINVIKRGYPDFFGTIKKLSKTMVCKPVEN</sequence>
<evidence type="ECO:0000256" key="16">
    <source>
        <dbReference type="ARBA" id="ARBA00047527"/>
    </source>
</evidence>
<comment type="pathway">
    <text evidence="2">Cell wall biogenesis; peptidoglycan biosynthesis.</text>
</comment>
<keyword evidence="4" id="KW-0132">Cell division</keyword>
<evidence type="ECO:0000256" key="12">
    <source>
        <dbReference type="ARBA" id="ARBA00039108"/>
    </source>
</evidence>
<evidence type="ECO:0000256" key="1">
    <source>
        <dbReference type="ARBA" id="ARBA00004496"/>
    </source>
</evidence>